<gene>
    <name evidence="2" type="ORF">RRF57_005634</name>
</gene>
<dbReference type="AlphaFoldDB" id="A0AAN7UMI9"/>
<feature type="region of interest" description="Disordered" evidence="1">
    <location>
        <begin position="230"/>
        <end position="256"/>
    </location>
</feature>
<dbReference type="EMBL" id="JAWHQM010000013">
    <property type="protein sequence ID" value="KAK5629919.1"/>
    <property type="molecule type" value="Genomic_DNA"/>
</dbReference>
<keyword evidence="3" id="KW-1185">Reference proteome</keyword>
<accession>A0AAN7UMI9</accession>
<organism evidence="2 3">
    <name type="scientific">Xylaria bambusicola</name>
    <dbReference type="NCBI Taxonomy" id="326684"/>
    <lineage>
        <taxon>Eukaryota</taxon>
        <taxon>Fungi</taxon>
        <taxon>Dikarya</taxon>
        <taxon>Ascomycota</taxon>
        <taxon>Pezizomycotina</taxon>
        <taxon>Sordariomycetes</taxon>
        <taxon>Xylariomycetidae</taxon>
        <taxon>Xylariales</taxon>
        <taxon>Xylariaceae</taxon>
        <taxon>Xylaria</taxon>
    </lineage>
</organism>
<comment type="caution">
    <text evidence="2">The sequence shown here is derived from an EMBL/GenBank/DDBJ whole genome shotgun (WGS) entry which is preliminary data.</text>
</comment>
<evidence type="ECO:0000313" key="2">
    <source>
        <dbReference type="EMBL" id="KAK5629919.1"/>
    </source>
</evidence>
<proteinExistence type="predicted"/>
<dbReference type="Proteomes" id="UP001305414">
    <property type="component" value="Unassembled WGS sequence"/>
</dbReference>
<evidence type="ECO:0000313" key="3">
    <source>
        <dbReference type="Proteomes" id="UP001305414"/>
    </source>
</evidence>
<evidence type="ECO:0000256" key="1">
    <source>
        <dbReference type="SAM" id="MobiDB-lite"/>
    </source>
</evidence>
<protein>
    <submittedName>
        <fullName evidence="2">Uncharacterized protein</fullName>
    </submittedName>
</protein>
<reference evidence="2 3" key="1">
    <citation type="submission" date="2023-10" db="EMBL/GenBank/DDBJ databases">
        <title>Draft genome sequence of Xylaria bambusicola isolate GMP-LS, the root and basal stem rot pathogen of sugarcane in Indonesia.</title>
        <authorList>
            <person name="Selvaraj P."/>
            <person name="Muralishankar V."/>
            <person name="Muruganantham S."/>
            <person name="Sp S."/>
            <person name="Haryani S."/>
            <person name="Lau K.J.X."/>
            <person name="Naqvi N.I."/>
        </authorList>
    </citation>
    <scope>NUCLEOTIDE SEQUENCE [LARGE SCALE GENOMIC DNA]</scope>
    <source>
        <strain evidence="2">GMP-LS</strain>
    </source>
</reference>
<sequence length="256" mass="29345">MAAKSPEPLASQSSWPEGHIILSPNHLRVHQERLPRLRTRFRNFVENLDPNVGFDMDWLICEVCEDAYLAILLIAEEEPPVDPVDPKLVAEVRALDSQLQAMIGDHKPYDFSLLIPTLPHPEWDIIFRGYCEVLDSSVDAYIIGDSPIFTAIYGESSSPDVVFRVLRGLIAEFNKFRFLRPYVDRLLRKLDATRTGVAFKKYSMEHAKPKSGFRPKRKIDALELDDATKRSLESQMSKYPKFYDTMSRPPTPPQEP</sequence>
<name>A0AAN7UMI9_9PEZI</name>